<sequence length="58" mass="6035">MPGFPTRRQLAALADTTLAALADLGASMVGIPYPPPMDDPEEAAAQRKARPDTVSGRA</sequence>
<evidence type="ECO:0000256" key="1">
    <source>
        <dbReference type="SAM" id="MobiDB-lite"/>
    </source>
</evidence>
<proteinExistence type="predicted"/>
<dbReference type="AlphaFoldDB" id="A0A6G9Z7H5"/>
<evidence type="ECO:0000313" key="3">
    <source>
        <dbReference type="Proteomes" id="UP000500953"/>
    </source>
</evidence>
<dbReference type="RefSeq" id="WP_167488603.1">
    <property type="nucleotide sequence ID" value="NZ_CP046173.1"/>
</dbReference>
<feature type="region of interest" description="Disordered" evidence="1">
    <location>
        <begin position="32"/>
        <end position="58"/>
    </location>
</feature>
<reference evidence="2 3" key="1">
    <citation type="journal article" date="2019" name="ACS Chem. Biol.">
        <title>Identification and Mobilization of a Cryptic Antibiotic Biosynthesis Gene Locus from a Human-Pathogenic Nocardia Isolate.</title>
        <authorList>
            <person name="Herisse M."/>
            <person name="Ishida K."/>
            <person name="Porter J.L."/>
            <person name="Howden B."/>
            <person name="Hertweck C."/>
            <person name="Stinear T.P."/>
            <person name="Pidot S.J."/>
        </authorList>
    </citation>
    <scope>NUCLEOTIDE SEQUENCE [LARGE SCALE GENOMIC DNA]</scope>
    <source>
        <strain evidence="2 3">AUSMDU00012715</strain>
    </source>
</reference>
<gene>
    <name evidence="2" type="ORF">F6W96_26245</name>
</gene>
<name>A0A6G9Z7H5_9NOCA</name>
<dbReference type="EMBL" id="CP046173">
    <property type="protein sequence ID" value="QIS21307.1"/>
    <property type="molecule type" value="Genomic_DNA"/>
</dbReference>
<organism evidence="2 3">
    <name type="scientific">Nocardia terpenica</name>
    <dbReference type="NCBI Taxonomy" id="455432"/>
    <lineage>
        <taxon>Bacteria</taxon>
        <taxon>Bacillati</taxon>
        <taxon>Actinomycetota</taxon>
        <taxon>Actinomycetes</taxon>
        <taxon>Mycobacteriales</taxon>
        <taxon>Nocardiaceae</taxon>
        <taxon>Nocardia</taxon>
    </lineage>
</organism>
<accession>A0A6G9Z7H5</accession>
<dbReference type="Proteomes" id="UP000500953">
    <property type="component" value="Chromosome"/>
</dbReference>
<protein>
    <submittedName>
        <fullName evidence="2">Uncharacterized protein</fullName>
    </submittedName>
</protein>
<evidence type="ECO:0000313" key="2">
    <source>
        <dbReference type="EMBL" id="QIS21307.1"/>
    </source>
</evidence>